<keyword evidence="8 13" id="KW-1133">Transmembrane helix</keyword>
<dbReference type="NCBIfam" id="NF002353">
    <property type="entry name" value="PRK01318.1-4"/>
    <property type="match status" value="1"/>
</dbReference>
<dbReference type="InterPro" id="IPR038221">
    <property type="entry name" value="YidC_periplasmic_sf"/>
</dbReference>
<feature type="domain" description="Membrane insertase YidC/Oxa/ALB C-terminal" evidence="15">
    <location>
        <begin position="362"/>
        <end position="556"/>
    </location>
</feature>
<feature type="compositionally biased region" description="Low complexity" evidence="14">
    <location>
        <begin position="37"/>
        <end position="47"/>
    </location>
</feature>
<evidence type="ECO:0000256" key="4">
    <source>
        <dbReference type="ARBA" id="ARBA00022448"/>
    </source>
</evidence>
<feature type="transmembrane region" description="Helical" evidence="13">
    <location>
        <begin position="425"/>
        <end position="445"/>
    </location>
</feature>
<feature type="transmembrane region" description="Helical" evidence="13">
    <location>
        <begin position="362"/>
        <end position="381"/>
    </location>
</feature>
<dbReference type="Pfam" id="PF14849">
    <property type="entry name" value="YidC_periplas"/>
    <property type="match status" value="1"/>
</dbReference>
<feature type="transmembrane region" description="Helical" evidence="13">
    <location>
        <begin position="522"/>
        <end position="542"/>
    </location>
</feature>
<dbReference type="NCBIfam" id="TIGR03593">
    <property type="entry name" value="yidC_nterm"/>
    <property type="match status" value="1"/>
</dbReference>
<evidence type="ECO:0000256" key="14">
    <source>
        <dbReference type="SAM" id="MobiDB-lite"/>
    </source>
</evidence>
<dbReference type="OrthoDB" id="9780552at2"/>
<dbReference type="NCBIfam" id="TIGR03592">
    <property type="entry name" value="yidC_oxa1_cterm"/>
    <property type="match status" value="1"/>
</dbReference>
<dbReference type="PANTHER" id="PTHR12428">
    <property type="entry name" value="OXA1"/>
    <property type="match status" value="1"/>
</dbReference>
<accession>A8ZRZ5</accession>
<evidence type="ECO:0000256" key="13">
    <source>
        <dbReference type="HAMAP-Rule" id="MF_01810"/>
    </source>
</evidence>
<evidence type="ECO:0000259" key="15">
    <source>
        <dbReference type="Pfam" id="PF02096"/>
    </source>
</evidence>
<evidence type="ECO:0000256" key="7">
    <source>
        <dbReference type="ARBA" id="ARBA00022927"/>
    </source>
</evidence>
<comment type="subcellular location">
    <subcellularLocation>
        <location evidence="1 13">Cell inner membrane</location>
        <topology evidence="1 13">Multi-pass membrane protein</topology>
    </subcellularLocation>
</comment>
<dbReference type="InterPro" id="IPR047196">
    <property type="entry name" value="YidC_ALB_C"/>
</dbReference>
<dbReference type="GO" id="GO:0015031">
    <property type="term" value="P:protein transport"/>
    <property type="evidence" value="ECO:0007669"/>
    <property type="project" value="UniProtKB-KW"/>
</dbReference>
<keyword evidence="9 13" id="KW-0472">Membrane</keyword>
<dbReference type="eggNOG" id="COG0706">
    <property type="taxonomic scope" value="Bacteria"/>
</dbReference>
<evidence type="ECO:0000256" key="9">
    <source>
        <dbReference type="ARBA" id="ARBA00023136"/>
    </source>
</evidence>
<keyword evidence="6 13" id="KW-0812">Transmembrane</keyword>
<dbReference type="HOGENOM" id="CLU_016535_3_0_7"/>
<organism evidence="17 18">
    <name type="scientific">Desulfosudis oleivorans (strain DSM 6200 / JCM 39069 / Hxd3)</name>
    <name type="common">Desulfococcus oleovorans</name>
    <dbReference type="NCBI Taxonomy" id="96561"/>
    <lineage>
        <taxon>Bacteria</taxon>
        <taxon>Pseudomonadati</taxon>
        <taxon>Thermodesulfobacteriota</taxon>
        <taxon>Desulfobacteria</taxon>
        <taxon>Desulfobacterales</taxon>
        <taxon>Desulfosudaceae</taxon>
        <taxon>Desulfosudis</taxon>
    </lineage>
</organism>
<dbReference type="HAMAP" id="MF_01810">
    <property type="entry name" value="YidC_type1"/>
    <property type="match status" value="1"/>
</dbReference>
<evidence type="ECO:0000256" key="6">
    <source>
        <dbReference type="ARBA" id="ARBA00022692"/>
    </source>
</evidence>
<feature type="domain" description="Membrane insertase YidC N-terminal" evidence="16">
    <location>
        <begin position="85"/>
        <end position="351"/>
    </location>
</feature>
<protein>
    <recommendedName>
        <fullName evidence="3 13">Membrane protein insertase YidC</fullName>
    </recommendedName>
    <alternativeName>
        <fullName evidence="12 13">Foldase YidC</fullName>
    </alternativeName>
    <alternativeName>
        <fullName evidence="11 13">Membrane integrase YidC</fullName>
    </alternativeName>
    <alternativeName>
        <fullName evidence="13">Membrane protein YidC</fullName>
    </alternativeName>
</protein>
<dbReference type="Pfam" id="PF02096">
    <property type="entry name" value="60KD_IMP"/>
    <property type="match status" value="1"/>
</dbReference>
<feature type="transmembrane region" description="Helical" evidence="13">
    <location>
        <begin position="481"/>
        <end position="501"/>
    </location>
</feature>
<dbReference type="EMBL" id="CP000859">
    <property type="protein sequence ID" value="ABW65912.1"/>
    <property type="molecule type" value="Genomic_DNA"/>
</dbReference>
<gene>
    <name evidence="13" type="primary">yidC</name>
    <name evidence="17" type="ordered locus">Dole_0102</name>
</gene>
<evidence type="ECO:0000256" key="3">
    <source>
        <dbReference type="ARBA" id="ARBA00015325"/>
    </source>
</evidence>
<dbReference type="CDD" id="cd19961">
    <property type="entry name" value="EcYidC-like_peri"/>
    <property type="match status" value="1"/>
</dbReference>
<evidence type="ECO:0000256" key="8">
    <source>
        <dbReference type="ARBA" id="ARBA00022989"/>
    </source>
</evidence>
<dbReference type="STRING" id="96561.Dole_0102"/>
<dbReference type="AlphaFoldDB" id="A8ZRZ5"/>
<dbReference type="Proteomes" id="UP000008561">
    <property type="component" value="Chromosome"/>
</dbReference>
<name>A8ZRZ5_DESOH</name>
<dbReference type="InterPro" id="IPR028055">
    <property type="entry name" value="YidC/Oxa/ALB_C"/>
</dbReference>
<dbReference type="PRINTS" id="PR01900">
    <property type="entry name" value="YIDCPROTEIN"/>
</dbReference>
<comment type="function">
    <text evidence="13">Required for the insertion and/or proper folding and/or complex formation of integral membrane proteins into the membrane. Involved in integration of membrane proteins that insert both dependently and independently of the Sec translocase complex, as well as at least some lipoproteins. Aids folding of multispanning membrane proteins.</text>
</comment>
<dbReference type="InterPro" id="IPR028053">
    <property type="entry name" value="Membr_insert_YidC_N"/>
</dbReference>
<keyword evidence="13" id="KW-0997">Cell inner membrane</keyword>
<keyword evidence="5 13" id="KW-1003">Cell membrane</keyword>
<keyword evidence="4 13" id="KW-0813">Transport</keyword>
<dbReference type="PRINTS" id="PR00701">
    <property type="entry name" value="60KDINNERMP"/>
</dbReference>
<dbReference type="RefSeq" id="WP_012173531.1">
    <property type="nucleotide sequence ID" value="NC_009943.1"/>
</dbReference>
<feature type="region of interest" description="Disordered" evidence="14">
    <location>
        <begin position="34"/>
        <end position="73"/>
    </location>
</feature>
<comment type="subunit">
    <text evidence="13">Interacts with the Sec translocase complex via SecD. Specifically interacts with transmembrane segments of nascent integral membrane proteins during membrane integration.</text>
</comment>
<evidence type="ECO:0000256" key="11">
    <source>
        <dbReference type="ARBA" id="ARBA00033245"/>
    </source>
</evidence>
<dbReference type="InterPro" id="IPR001708">
    <property type="entry name" value="YidC/ALB3/OXA1/COX18"/>
</dbReference>
<reference evidence="17 18" key="1">
    <citation type="submission" date="2007-10" db="EMBL/GenBank/DDBJ databases">
        <title>Complete sequence of Desulfococcus oleovorans Hxd3.</title>
        <authorList>
            <consortium name="US DOE Joint Genome Institute"/>
            <person name="Copeland A."/>
            <person name="Lucas S."/>
            <person name="Lapidus A."/>
            <person name="Barry K."/>
            <person name="Glavina del Rio T."/>
            <person name="Dalin E."/>
            <person name="Tice H."/>
            <person name="Pitluck S."/>
            <person name="Kiss H."/>
            <person name="Brettin T."/>
            <person name="Bruce D."/>
            <person name="Detter J.C."/>
            <person name="Han C."/>
            <person name="Schmutz J."/>
            <person name="Larimer F."/>
            <person name="Land M."/>
            <person name="Hauser L."/>
            <person name="Kyrpides N."/>
            <person name="Kim E."/>
            <person name="Wawrik B."/>
            <person name="Richardson P."/>
        </authorList>
    </citation>
    <scope>NUCLEOTIDE SEQUENCE [LARGE SCALE GENOMIC DNA]</scope>
    <source>
        <strain evidence="18">DSM 6200 / JCM 39069 / Hxd3</strain>
    </source>
</reference>
<dbReference type="KEGG" id="dol:Dole_0102"/>
<evidence type="ECO:0000259" key="16">
    <source>
        <dbReference type="Pfam" id="PF14849"/>
    </source>
</evidence>
<evidence type="ECO:0000256" key="5">
    <source>
        <dbReference type="ARBA" id="ARBA00022475"/>
    </source>
</evidence>
<keyword evidence="7 13" id="KW-0653">Protein transport</keyword>
<evidence type="ECO:0000256" key="10">
    <source>
        <dbReference type="ARBA" id="ARBA00023186"/>
    </source>
</evidence>
<proteinExistence type="inferred from homology"/>
<evidence type="ECO:0000256" key="1">
    <source>
        <dbReference type="ARBA" id="ARBA00004429"/>
    </source>
</evidence>
<keyword evidence="18" id="KW-1185">Reference proteome</keyword>
<dbReference type="GO" id="GO:0032977">
    <property type="term" value="F:membrane insertase activity"/>
    <property type="evidence" value="ECO:0007669"/>
    <property type="project" value="InterPro"/>
</dbReference>
<dbReference type="CDD" id="cd20070">
    <property type="entry name" value="5TM_YidC_Alb3"/>
    <property type="match status" value="1"/>
</dbReference>
<sequence length="559" mass="61883">MEHIRLVLAVVLSVLVLLVWQVFFIGSPEAPVRPDGAPVAPAQEAAAPPNPAAGDVALPRENAPPEQVTPADSALVPTEAPAAPVVVETGLYTVTLNGNGAHISDFVLKNYRETNDPASPAKRLLSDNNPQGSLRVNLEGDTLAGMANGPYSADVADGPVVVSDQPRSVVFTRQFPGGRVVEKRYTFTPDSYMIDLAVTLKNGSETPLSGNLAVTLARYFTDDGSRFVFEGPSALVGHDLEEIKLGDIQKKASLTGSLAWISIQNRYFMSALIPETPTEAAMRLSRTPEQVVTATYLAPARTVGANSTETYRFSVFMGPKSVQILGRAGHALDRAVNFGFFDFIARPCLWLMNFLYRYIPNYGIAIIIITLLFKLVFWPLGNKSYKSMAEMKRLAPLMAEIREKYKDDRKKMNEEVMNLYRTYKINPLGGCLPILVQIPVFFAFYRMLYQAIELRHAPFFGWINDLSAPDRLFNFDVSLPLIAPPVGIPVLTIVMGATMIIQQKLQPPMGDPTQAKIMMLMPIFFTFIFINFPSGLVLYWLVNNTISIFQQYYITRKNA</sequence>
<dbReference type="GO" id="GO:0005886">
    <property type="term" value="C:plasma membrane"/>
    <property type="evidence" value="ECO:0007669"/>
    <property type="project" value="UniProtKB-SubCell"/>
</dbReference>
<dbReference type="InterPro" id="IPR019998">
    <property type="entry name" value="Membr_insert_YidC"/>
</dbReference>
<evidence type="ECO:0000313" key="18">
    <source>
        <dbReference type="Proteomes" id="UP000008561"/>
    </source>
</evidence>
<evidence type="ECO:0000256" key="2">
    <source>
        <dbReference type="ARBA" id="ARBA00010527"/>
    </source>
</evidence>
<comment type="similarity">
    <text evidence="2 13">Belongs to the OXA1/ALB3/YidC family. Type 1 subfamily.</text>
</comment>
<dbReference type="GO" id="GO:0051205">
    <property type="term" value="P:protein insertion into membrane"/>
    <property type="evidence" value="ECO:0007669"/>
    <property type="project" value="TreeGrafter"/>
</dbReference>
<evidence type="ECO:0000256" key="12">
    <source>
        <dbReference type="ARBA" id="ARBA00033342"/>
    </source>
</evidence>
<dbReference type="Gene3D" id="2.70.98.90">
    <property type="match status" value="1"/>
</dbReference>
<dbReference type="PANTHER" id="PTHR12428:SF65">
    <property type="entry name" value="CYTOCHROME C OXIDASE ASSEMBLY PROTEIN COX18, MITOCHONDRIAL"/>
    <property type="match status" value="1"/>
</dbReference>
<keyword evidence="10 13" id="KW-0143">Chaperone</keyword>
<evidence type="ECO:0000313" key="17">
    <source>
        <dbReference type="EMBL" id="ABW65912.1"/>
    </source>
</evidence>